<dbReference type="OrthoDB" id="9780267at2"/>
<evidence type="ECO:0008006" key="4">
    <source>
        <dbReference type="Google" id="ProtNLM"/>
    </source>
</evidence>
<evidence type="ECO:0000313" key="2">
    <source>
        <dbReference type="EMBL" id="THD12075.1"/>
    </source>
</evidence>
<accession>A0A4S3KSI5</accession>
<proteinExistence type="predicted"/>
<dbReference type="PANTHER" id="PTHR31876:SF26">
    <property type="entry name" value="PROTEIN LIKE COV 2"/>
    <property type="match status" value="1"/>
</dbReference>
<dbReference type="RefSeq" id="WP_081129444.1">
    <property type="nucleotide sequence ID" value="NZ_DAHXOC010000035.1"/>
</dbReference>
<dbReference type="InterPro" id="IPR007462">
    <property type="entry name" value="COV1-like"/>
</dbReference>
<keyword evidence="1" id="KW-0472">Membrane</keyword>
<sequence>MRRFHVQRYLITGLLTIIPLWVTVAIFGFVLRLLAELGNPVVEGALGGLRRFAPDLAGSLNHGWTNTVLALIATLLLLYCVGWLASRVLGRRLLAGFDAVMDRIPMVRTIYDGTKKLTAMMQKKPSGTQRVVLVEFPHPGMRAIGFVTSTMREQESGREMAAVFVPTTPNPTGGYLEIVPLDCLTPTDWTVDQAMAFIISGGAAAPDNLPPTVPCSNRMPAASPAPPA</sequence>
<organism evidence="2 3">
    <name type="scientific">Metallibacterium scheffleri</name>
    <dbReference type="NCBI Taxonomy" id="993689"/>
    <lineage>
        <taxon>Bacteria</taxon>
        <taxon>Pseudomonadati</taxon>
        <taxon>Pseudomonadota</taxon>
        <taxon>Gammaproteobacteria</taxon>
        <taxon>Lysobacterales</taxon>
        <taxon>Rhodanobacteraceae</taxon>
        <taxon>Metallibacterium</taxon>
    </lineage>
</organism>
<protein>
    <recommendedName>
        <fullName evidence="4">DUF502 domain-containing protein</fullName>
    </recommendedName>
</protein>
<keyword evidence="3" id="KW-1185">Reference proteome</keyword>
<dbReference type="AlphaFoldDB" id="A0A4S3KSI5"/>
<evidence type="ECO:0000256" key="1">
    <source>
        <dbReference type="SAM" id="Phobius"/>
    </source>
</evidence>
<dbReference type="EMBL" id="MWQO01000003">
    <property type="protein sequence ID" value="THD12075.1"/>
    <property type="molecule type" value="Genomic_DNA"/>
</dbReference>
<dbReference type="Pfam" id="PF04367">
    <property type="entry name" value="DUF502"/>
    <property type="match status" value="1"/>
</dbReference>
<feature type="transmembrane region" description="Helical" evidence="1">
    <location>
        <begin position="9"/>
        <end position="31"/>
    </location>
</feature>
<dbReference type="Proteomes" id="UP000307749">
    <property type="component" value="Unassembled WGS sequence"/>
</dbReference>
<keyword evidence="1" id="KW-1133">Transmembrane helix</keyword>
<keyword evidence="1" id="KW-0812">Transmembrane</keyword>
<reference evidence="2 3" key="1">
    <citation type="submission" date="2017-02" db="EMBL/GenBank/DDBJ databases">
        <title>Whole genome sequencing of Metallibacterium scheffleri DSM 24874 (T).</title>
        <authorList>
            <person name="Kumar S."/>
            <person name="Patil P."/>
            <person name="Patil P.B."/>
        </authorList>
    </citation>
    <scope>NUCLEOTIDE SEQUENCE [LARGE SCALE GENOMIC DNA]</scope>
    <source>
        <strain evidence="2 3">DSM 24874</strain>
    </source>
</reference>
<evidence type="ECO:0000313" key="3">
    <source>
        <dbReference type="Proteomes" id="UP000307749"/>
    </source>
</evidence>
<gene>
    <name evidence="2" type="ORF">B1806_00520</name>
</gene>
<comment type="caution">
    <text evidence="2">The sequence shown here is derived from an EMBL/GenBank/DDBJ whole genome shotgun (WGS) entry which is preliminary data.</text>
</comment>
<name>A0A4S3KSI5_9GAMM</name>
<feature type="transmembrane region" description="Helical" evidence="1">
    <location>
        <begin position="64"/>
        <end position="85"/>
    </location>
</feature>
<dbReference type="PANTHER" id="PTHR31876">
    <property type="entry name" value="COV-LIKE PROTEIN 1"/>
    <property type="match status" value="1"/>
</dbReference>